<dbReference type="InterPro" id="IPR000524">
    <property type="entry name" value="Tscrpt_reg_HTH_GntR"/>
</dbReference>
<dbReference type="Proteomes" id="UP000325415">
    <property type="component" value="Unassembled WGS sequence"/>
</dbReference>
<evidence type="ECO:0000259" key="5">
    <source>
        <dbReference type="PROSITE" id="PS50949"/>
    </source>
</evidence>
<comment type="caution">
    <text evidence="6">The sequence shown here is derived from an EMBL/GenBank/DDBJ whole genome shotgun (WGS) entry which is preliminary data.</text>
</comment>
<reference evidence="6 7" key="1">
    <citation type="submission" date="2018-04" db="EMBL/GenBank/DDBJ databases">
        <authorList>
            <person name="Eckel V.P."/>
            <person name="Vogel R.F."/>
        </authorList>
    </citation>
    <scope>NUCLEOTIDE SEQUENCE [LARGE SCALE GENOMIC DNA]</scope>
    <source>
        <strain evidence="7">TMW 2.1764</strain>
    </source>
</reference>
<feature type="domain" description="HTH gntR-type" evidence="5">
    <location>
        <begin position="11"/>
        <end position="79"/>
    </location>
</feature>
<dbReference type="SMART" id="SM00345">
    <property type="entry name" value="HTH_GNTR"/>
    <property type="match status" value="1"/>
</dbReference>
<dbReference type="GO" id="GO:0003700">
    <property type="term" value="F:DNA-binding transcription factor activity"/>
    <property type="evidence" value="ECO:0007669"/>
    <property type="project" value="InterPro"/>
</dbReference>
<keyword evidence="3" id="KW-0804">Transcription</keyword>
<dbReference type="InterPro" id="IPR036388">
    <property type="entry name" value="WH-like_DNA-bd_sf"/>
</dbReference>
<dbReference type="PANTHER" id="PTHR38445">
    <property type="entry name" value="HTH-TYPE TRANSCRIPTIONAL REPRESSOR YTRA"/>
    <property type="match status" value="1"/>
</dbReference>
<dbReference type="OrthoDB" id="4307011at2"/>
<protein>
    <submittedName>
        <fullName evidence="6">GntR family transcriptional regulator</fullName>
    </submittedName>
</protein>
<feature type="compositionally biased region" description="Low complexity" evidence="4">
    <location>
        <begin position="129"/>
        <end position="138"/>
    </location>
</feature>
<keyword evidence="7" id="KW-1185">Reference proteome</keyword>
<evidence type="ECO:0000313" key="6">
    <source>
        <dbReference type="EMBL" id="KAE8126466.1"/>
    </source>
</evidence>
<keyword evidence="1" id="KW-0805">Transcription regulation</keyword>
<dbReference type="AlphaFoldDB" id="A0A5N6RX99"/>
<evidence type="ECO:0000256" key="1">
    <source>
        <dbReference type="ARBA" id="ARBA00023015"/>
    </source>
</evidence>
<dbReference type="GO" id="GO:0003677">
    <property type="term" value="F:DNA binding"/>
    <property type="evidence" value="ECO:0007669"/>
    <property type="project" value="UniProtKB-KW"/>
</dbReference>
<proteinExistence type="predicted"/>
<keyword evidence="2" id="KW-0238">DNA-binding</keyword>
<dbReference type="InterPro" id="IPR036390">
    <property type="entry name" value="WH_DNA-bd_sf"/>
</dbReference>
<dbReference type="Gene3D" id="1.10.10.10">
    <property type="entry name" value="Winged helix-like DNA-binding domain superfamily/Winged helix DNA-binding domain"/>
    <property type="match status" value="1"/>
</dbReference>
<name>A0A5N6RX99_9BIFI</name>
<dbReference type="Pfam" id="PF00392">
    <property type="entry name" value="GntR"/>
    <property type="match status" value="1"/>
</dbReference>
<dbReference type="PROSITE" id="PS50949">
    <property type="entry name" value="HTH_GNTR"/>
    <property type="match status" value="1"/>
</dbReference>
<evidence type="ECO:0000256" key="3">
    <source>
        <dbReference type="ARBA" id="ARBA00023163"/>
    </source>
</evidence>
<gene>
    <name evidence="6" type="ORF">DDE84_11040</name>
</gene>
<evidence type="ECO:0000313" key="7">
    <source>
        <dbReference type="Proteomes" id="UP000325415"/>
    </source>
</evidence>
<evidence type="ECO:0000256" key="4">
    <source>
        <dbReference type="SAM" id="MobiDB-lite"/>
    </source>
</evidence>
<dbReference type="SUPFAM" id="SSF46785">
    <property type="entry name" value="Winged helix' DNA-binding domain"/>
    <property type="match status" value="1"/>
</dbReference>
<organism evidence="6 7">
    <name type="scientific">Bifidobacterium tibiigranuli</name>
    <dbReference type="NCBI Taxonomy" id="2172043"/>
    <lineage>
        <taxon>Bacteria</taxon>
        <taxon>Bacillati</taxon>
        <taxon>Actinomycetota</taxon>
        <taxon>Actinomycetes</taxon>
        <taxon>Bifidobacteriales</taxon>
        <taxon>Bifidobacteriaceae</taxon>
        <taxon>Bifidobacterium</taxon>
    </lineage>
</organism>
<accession>A0A5N6RX99</accession>
<evidence type="ECO:0000256" key="2">
    <source>
        <dbReference type="ARBA" id="ARBA00023125"/>
    </source>
</evidence>
<dbReference type="EMBL" id="QDAG01000013">
    <property type="protein sequence ID" value="KAE8126466.1"/>
    <property type="molecule type" value="Genomic_DNA"/>
</dbReference>
<sequence length="151" mass="16326">MKLIISSVSGKPIYEQIKQQIRAAILSGELAPGEALPSLRKLAKELRISVLTVTRAYNELADEGVVRNIQGKGTFVLQRGNEVMREQLSRRIADSLLQVSMAAKAADVPLLNLLDMLEAAYRNAPMPTDDGGAASADAEAGEEERNAHDGR</sequence>
<dbReference type="PANTHER" id="PTHR38445:SF7">
    <property type="entry name" value="GNTR-FAMILY TRANSCRIPTIONAL REGULATOR"/>
    <property type="match status" value="1"/>
</dbReference>
<dbReference type="CDD" id="cd07377">
    <property type="entry name" value="WHTH_GntR"/>
    <property type="match status" value="1"/>
</dbReference>
<feature type="region of interest" description="Disordered" evidence="4">
    <location>
        <begin position="126"/>
        <end position="151"/>
    </location>
</feature>